<organism evidence="1 2">
    <name type="scientific">Armillaria solidipes</name>
    <dbReference type="NCBI Taxonomy" id="1076256"/>
    <lineage>
        <taxon>Eukaryota</taxon>
        <taxon>Fungi</taxon>
        <taxon>Dikarya</taxon>
        <taxon>Basidiomycota</taxon>
        <taxon>Agaricomycotina</taxon>
        <taxon>Agaricomycetes</taxon>
        <taxon>Agaricomycetidae</taxon>
        <taxon>Agaricales</taxon>
        <taxon>Marasmiineae</taxon>
        <taxon>Physalacriaceae</taxon>
        <taxon>Armillaria</taxon>
    </lineage>
</organism>
<dbReference type="EMBL" id="KZ293504">
    <property type="protein sequence ID" value="PBK59474.1"/>
    <property type="molecule type" value="Genomic_DNA"/>
</dbReference>
<proteinExistence type="predicted"/>
<gene>
    <name evidence="1" type="ORF">ARMSODRAFT_799338</name>
</gene>
<sequence length="215" mass="24399">MLVDTPISVRIATWALPAFLSQTLMNSPSPYPNVLQLRCSRNPLSSPCTRAETITLQKLQCVIYVEDSPEYRSFSQLGAAYRALFDSYTAAHEHAWYVAKTKDAGILVSTIDYVINLAEKHQVLIQKISLSLGELVEDETAEFSDSLAQECLIFTETMEVDVVRLLTEVRKMFEDFERHGLLDQMASHSAYPRFTNRPSPSFHRNLLWKCQGTFG</sequence>
<evidence type="ECO:0000313" key="2">
    <source>
        <dbReference type="Proteomes" id="UP000218334"/>
    </source>
</evidence>
<evidence type="ECO:0000313" key="1">
    <source>
        <dbReference type="EMBL" id="PBK59474.1"/>
    </source>
</evidence>
<dbReference type="Proteomes" id="UP000218334">
    <property type="component" value="Unassembled WGS sequence"/>
</dbReference>
<keyword evidence="2" id="KW-1185">Reference proteome</keyword>
<name>A0A2H3ARW0_9AGAR</name>
<dbReference type="AlphaFoldDB" id="A0A2H3ARW0"/>
<accession>A0A2H3ARW0</accession>
<reference evidence="2" key="1">
    <citation type="journal article" date="2017" name="Nat. Ecol. Evol.">
        <title>Genome expansion and lineage-specific genetic innovations in the forest pathogenic fungi Armillaria.</title>
        <authorList>
            <person name="Sipos G."/>
            <person name="Prasanna A.N."/>
            <person name="Walter M.C."/>
            <person name="O'Connor E."/>
            <person name="Balint B."/>
            <person name="Krizsan K."/>
            <person name="Kiss B."/>
            <person name="Hess J."/>
            <person name="Varga T."/>
            <person name="Slot J."/>
            <person name="Riley R."/>
            <person name="Boka B."/>
            <person name="Rigling D."/>
            <person name="Barry K."/>
            <person name="Lee J."/>
            <person name="Mihaltcheva S."/>
            <person name="LaButti K."/>
            <person name="Lipzen A."/>
            <person name="Waldron R."/>
            <person name="Moloney N.M."/>
            <person name="Sperisen C."/>
            <person name="Kredics L."/>
            <person name="Vagvoelgyi C."/>
            <person name="Patrignani A."/>
            <person name="Fitzpatrick D."/>
            <person name="Nagy I."/>
            <person name="Doyle S."/>
            <person name="Anderson J.B."/>
            <person name="Grigoriev I.V."/>
            <person name="Gueldener U."/>
            <person name="Muensterkoetter M."/>
            <person name="Nagy L.G."/>
        </authorList>
    </citation>
    <scope>NUCLEOTIDE SEQUENCE [LARGE SCALE GENOMIC DNA]</scope>
    <source>
        <strain evidence="2">28-4</strain>
    </source>
</reference>
<protein>
    <submittedName>
        <fullName evidence="1">Uncharacterized protein</fullName>
    </submittedName>
</protein>